<sequence length="275" mass="30920">MSLSGRNALFRVGIAFCALSALIVLAASFLIIPDYPAIQEDIRRPGDFFLFFLGSLFSSNYLAVHIAIIMTVLFSLLGIILILSYFEQTSAHEILYIAFFTISFSFETIRLIIPLSLIYDIPSFYLLVAAKILIFTRFFGLFSLFAASIYAAGLEVQMTRYVIMVLIAATLVLTGVPVDTQNRDSSFNIVYGFNTMYRLIEAVAFIITVISFFIAVNIRGSKEYALIGVWLMIALAGRYFLLYSDNWAGPILGILMLSIGTWFVCSKLHKIYLWL</sequence>
<reference evidence="2" key="1">
    <citation type="submission" date="2012-03" db="EMBL/GenBank/DDBJ databases">
        <title>Functional metagenomics reveals considerable lignocellulase gene clusters in the gut microbiome of a wood-feeding higher termite.</title>
        <authorList>
            <person name="Liu N."/>
        </authorList>
    </citation>
    <scope>NUCLEOTIDE SEQUENCE</scope>
</reference>
<feature type="transmembrane region" description="Helical" evidence="1">
    <location>
        <begin position="158"/>
        <end position="176"/>
    </location>
</feature>
<feature type="transmembrane region" description="Helical" evidence="1">
    <location>
        <begin position="95"/>
        <end position="118"/>
    </location>
</feature>
<proteinExistence type="predicted"/>
<protein>
    <submittedName>
        <fullName evidence="2">Uncharacterized protein</fullName>
    </submittedName>
</protein>
<feature type="transmembrane region" description="Helical" evidence="1">
    <location>
        <begin position="61"/>
        <end position="83"/>
    </location>
</feature>
<evidence type="ECO:0000256" key="1">
    <source>
        <dbReference type="SAM" id="Phobius"/>
    </source>
</evidence>
<feature type="transmembrane region" description="Helical" evidence="1">
    <location>
        <begin position="12"/>
        <end position="32"/>
    </location>
</feature>
<keyword evidence="1" id="KW-1133">Transmembrane helix</keyword>
<feature type="transmembrane region" description="Helical" evidence="1">
    <location>
        <begin position="124"/>
        <end position="146"/>
    </location>
</feature>
<organism evidence="2">
    <name type="scientific">uncultured bacterium contig00043</name>
    <dbReference type="NCBI Taxonomy" id="1181530"/>
    <lineage>
        <taxon>Bacteria</taxon>
        <taxon>environmental samples</taxon>
    </lineage>
</organism>
<name>A0A806KIG2_9BACT</name>
<keyword evidence="1" id="KW-0472">Membrane</keyword>
<dbReference type="EMBL" id="JQ844203">
    <property type="protein sequence ID" value="AGS52640.1"/>
    <property type="molecule type" value="Genomic_DNA"/>
</dbReference>
<feature type="transmembrane region" description="Helical" evidence="1">
    <location>
        <begin position="196"/>
        <end position="217"/>
    </location>
</feature>
<dbReference type="AlphaFoldDB" id="A0A806KIG2"/>
<keyword evidence="1" id="KW-0812">Transmembrane</keyword>
<feature type="transmembrane region" description="Helical" evidence="1">
    <location>
        <begin position="224"/>
        <end position="241"/>
    </location>
</feature>
<evidence type="ECO:0000313" key="2">
    <source>
        <dbReference type="EMBL" id="AGS52640.1"/>
    </source>
</evidence>
<feature type="transmembrane region" description="Helical" evidence="1">
    <location>
        <begin position="247"/>
        <end position="265"/>
    </location>
</feature>
<accession>A0A806KIG2</accession>